<dbReference type="InterPro" id="IPR046582">
    <property type="entry name" value="DUF6630"/>
</dbReference>
<dbReference type="STRING" id="888061.AXF15_03565"/>
<dbReference type="Pfam" id="PF20335">
    <property type="entry name" value="DUF6630"/>
    <property type="match status" value="1"/>
</dbReference>
<dbReference type="KEGG" id="doa:AXF15_03565"/>
<evidence type="ECO:0000313" key="3">
    <source>
        <dbReference type="Proteomes" id="UP000063964"/>
    </source>
</evidence>
<name>A0A0X8JP35_9BACT</name>
<dbReference type="Proteomes" id="UP000063964">
    <property type="component" value="Chromosome"/>
</dbReference>
<sequence>MEDTQKKAVEKLVHALTPPGEDPAETISAIDRGWENAEDGALWLLNDITDWELTYFVDWKDTESFVECLSGIAKRWGATLTFGVDDPLDEDFLDETEVPELMIRAHGELLPQGLLLWNWDTEGDAYGGWITRPESESAVLEAGEALGAEIRTGDQPF</sequence>
<reference evidence="3" key="1">
    <citation type="submission" date="2016-02" db="EMBL/GenBank/DDBJ databases">
        <authorList>
            <person name="Holder M.E."/>
            <person name="Ajami N.J."/>
            <person name="Petrosino J.F."/>
        </authorList>
    </citation>
    <scope>NUCLEOTIDE SEQUENCE [LARGE SCALE GENOMIC DNA]</scope>
    <source>
        <strain evidence="3">DSM 12838</strain>
    </source>
</reference>
<dbReference type="OrthoDB" id="8969087at2"/>
<evidence type="ECO:0000259" key="1">
    <source>
        <dbReference type="Pfam" id="PF20335"/>
    </source>
</evidence>
<protein>
    <recommendedName>
        <fullName evidence="1">DUF6630 domain-containing protein</fullName>
    </recommendedName>
</protein>
<dbReference type="RefSeq" id="WP_066603421.1">
    <property type="nucleotide sequence ID" value="NZ_CP014230.1"/>
</dbReference>
<evidence type="ECO:0000313" key="2">
    <source>
        <dbReference type="EMBL" id="AMD92276.1"/>
    </source>
</evidence>
<dbReference type="AlphaFoldDB" id="A0A0X8JP35"/>
<keyword evidence="3" id="KW-1185">Reference proteome</keyword>
<organism evidence="2 3">
    <name type="scientific">Desulfomicrobium orale DSM 12838</name>
    <dbReference type="NCBI Taxonomy" id="888061"/>
    <lineage>
        <taxon>Bacteria</taxon>
        <taxon>Pseudomonadati</taxon>
        <taxon>Thermodesulfobacteriota</taxon>
        <taxon>Desulfovibrionia</taxon>
        <taxon>Desulfovibrionales</taxon>
        <taxon>Desulfomicrobiaceae</taxon>
        <taxon>Desulfomicrobium</taxon>
    </lineage>
</organism>
<proteinExistence type="predicted"/>
<feature type="domain" description="DUF6630" evidence="1">
    <location>
        <begin position="9"/>
        <end position="152"/>
    </location>
</feature>
<dbReference type="EMBL" id="CP014230">
    <property type="protein sequence ID" value="AMD92276.1"/>
    <property type="molecule type" value="Genomic_DNA"/>
</dbReference>
<gene>
    <name evidence="2" type="ORF">AXF15_03565</name>
</gene>
<accession>A0A0X8JP35</accession>